<dbReference type="SUPFAM" id="SSF55781">
    <property type="entry name" value="GAF domain-like"/>
    <property type="match status" value="1"/>
</dbReference>
<feature type="non-terminal residue" evidence="1">
    <location>
        <position position="185"/>
    </location>
</feature>
<sequence length="185" mass="20650">GSLPLEQEVRFPITSWTLKSVLEEKCCYSAPYQKLDEGLVEVIGRNTDEAHSLLVPIVNADGIVVLVICLLFQQEQSKAAQCRHEAIVTECFRYCLGTVVNTLAYEDEKRLHKQCQTLLLGASNLFSHVGDVRDLIKEIVCEACKLTKAESCSMFLLDDKGFLVAKVFDGKEPKEEVKLKAEQGV</sequence>
<dbReference type="EMBL" id="KF417904">
    <property type="protein sequence ID" value="AGZ15189.1"/>
    <property type="molecule type" value="mRNA"/>
</dbReference>
<accession>U5TZ52</accession>
<organism evidence="1">
    <name type="scientific">Laodelphax striatellus</name>
    <name type="common">Small brown planthopper</name>
    <name type="synonym">Delphax striatella</name>
    <dbReference type="NCBI Taxonomy" id="195883"/>
    <lineage>
        <taxon>Eukaryota</taxon>
        <taxon>Metazoa</taxon>
        <taxon>Ecdysozoa</taxon>
        <taxon>Arthropoda</taxon>
        <taxon>Hexapoda</taxon>
        <taxon>Insecta</taxon>
        <taxon>Pterygota</taxon>
        <taxon>Neoptera</taxon>
        <taxon>Paraneoptera</taxon>
        <taxon>Hemiptera</taxon>
        <taxon>Auchenorrhyncha</taxon>
        <taxon>Fulgoroidea</taxon>
        <taxon>Delphacidae</taxon>
        <taxon>Criomorphinae</taxon>
        <taxon>Laodelphax</taxon>
    </lineage>
</organism>
<protein>
    <submittedName>
        <fullName evidence="1">Phosphoesterase 37</fullName>
    </submittedName>
</protein>
<reference evidence="1" key="1">
    <citation type="journal article" date="2013" name="PLoS ONE">
        <title>Overexpression of Multiple Detoxification Genes in Deltamethrin Resistant Laodelphax striatellus (Hemiptera: Delphacidae) in China.</title>
        <authorList>
            <person name="Xu L."/>
            <person name="Wu M."/>
            <person name="Han Z."/>
        </authorList>
    </citation>
    <scope>NUCLEOTIDE SEQUENCE</scope>
    <source>
        <strain evidence="1">Jianhu</strain>
        <tissue evidence="1">Whole body</tissue>
    </source>
</reference>
<proteinExistence type="evidence at transcript level"/>
<name>U5TZ52_LAOST</name>
<dbReference type="Gene3D" id="3.30.450.40">
    <property type="match status" value="1"/>
</dbReference>
<dbReference type="InterPro" id="IPR029016">
    <property type="entry name" value="GAF-like_dom_sf"/>
</dbReference>
<dbReference type="AlphaFoldDB" id="U5TZ52"/>
<feature type="non-terminal residue" evidence="1">
    <location>
        <position position="1"/>
    </location>
</feature>
<evidence type="ECO:0000313" key="1">
    <source>
        <dbReference type="EMBL" id="AGZ15189.1"/>
    </source>
</evidence>